<feature type="non-terminal residue" evidence="8">
    <location>
        <position position="605"/>
    </location>
</feature>
<dbReference type="InterPro" id="IPR011063">
    <property type="entry name" value="TilS/TtcA_N"/>
</dbReference>
<keyword evidence="9" id="KW-1185">Reference proteome</keyword>
<dbReference type="GO" id="GO:0005524">
    <property type="term" value="F:ATP binding"/>
    <property type="evidence" value="ECO:0007669"/>
    <property type="project" value="UniProtKB-KW"/>
</dbReference>
<reference evidence="8 9" key="1">
    <citation type="submission" date="2017-10" db="EMBL/GenBank/DDBJ databases">
        <title>Development of genomic resources for the powdery mildew, Erysiphe pulchra.</title>
        <authorList>
            <person name="Wadl P.A."/>
            <person name="Mack B.M."/>
            <person name="Moore G."/>
            <person name="Beltz S.B."/>
        </authorList>
    </citation>
    <scope>NUCLEOTIDE SEQUENCE [LARGE SCALE GENOMIC DNA]</scope>
    <source>
        <strain evidence="8">Cflorida</strain>
    </source>
</reference>
<dbReference type="SUPFAM" id="SSF52402">
    <property type="entry name" value="Adenine nucleotide alpha hydrolases-like"/>
    <property type="match status" value="1"/>
</dbReference>
<protein>
    <recommendedName>
        <fullName evidence="1">tRNA(Ile)-lysidine synthetase</fullName>
        <ecNumber evidence="1">6.3.4.19</ecNumber>
    </recommendedName>
</protein>
<gene>
    <name evidence="8" type="ORF">EPUL_000675</name>
</gene>
<dbReference type="PANTHER" id="PTHR43033">
    <property type="entry name" value="TRNA(ILE)-LYSIDINE SYNTHASE-RELATED"/>
    <property type="match status" value="1"/>
</dbReference>
<dbReference type="GO" id="GO:0032267">
    <property type="term" value="F:tRNA(Ile)-lysidine synthase activity"/>
    <property type="evidence" value="ECO:0007669"/>
    <property type="project" value="UniProtKB-EC"/>
</dbReference>
<evidence type="ECO:0000259" key="7">
    <source>
        <dbReference type="Pfam" id="PF01171"/>
    </source>
</evidence>
<evidence type="ECO:0000256" key="2">
    <source>
        <dbReference type="ARBA" id="ARBA00022598"/>
    </source>
</evidence>
<dbReference type="InterPro" id="IPR014729">
    <property type="entry name" value="Rossmann-like_a/b/a_fold"/>
</dbReference>
<keyword evidence="3" id="KW-0819">tRNA processing</keyword>
<evidence type="ECO:0000256" key="6">
    <source>
        <dbReference type="ARBA" id="ARBA00048539"/>
    </source>
</evidence>
<dbReference type="AlphaFoldDB" id="A0A2S4PZP3"/>
<comment type="caution">
    <text evidence="8">The sequence shown here is derived from an EMBL/GenBank/DDBJ whole genome shotgun (WGS) entry which is preliminary data.</text>
</comment>
<dbReference type="PANTHER" id="PTHR43033:SF1">
    <property type="entry name" value="TRNA(ILE)-LYSIDINE SYNTHASE-RELATED"/>
    <property type="match status" value="1"/>
</dbReference>
<dbReference type="CDD" id="cd01992">
    <property type="entry name" value="TilS_N"/>
    <property type="match status" value="1"/>
</dbReference>
<sequence length="605" mass="68759">MLSMHLLNSLSTILRNSSASYCGKSALSEAIITCDEFINAIYHIRRSLPDNERWHQKKIGISKLFCGLAISGGVDSMALALLCSNLQLSGSSEYRRLKFHAFIVDHGVRTGSDREAVSVAKILASRGWLTYIFSIPPNPGIQASILKVNWQIEDPHRLPNFESLARKERYRLLGKACFENDIDSLMLGHHEDDQAELIMMRIVAGHRGRGLMGMKPQAAIPECYGLYGIHESGGGMIDGNPNCQTLVEKAKPSLTATSTRAWYQISNTEKLRVESGGIQIYRPLLNFSKARLIFTCKSYKMPWIEDNTNYDVTLTERNAIRNLYSHHKIPDALSKQSLISLAKRTSKKVRRLEEVVSYFLAKLYISSFSSASGTVKARFPHLNNEEEKLEDAEYFLLSKVATELLRRVITLITPEEHIELSSLRYTVTRIFPELLLEPQKFFVASQEKQEKKTSPHTNFTVAGVLFQPISLDTTPSHSNRINEKYMWLISRQPIPRVPFDKHTFVVRAAQDNNPPFLFDGRFWIKINNHGHSHNLILRFFDHTDLKPFLNQFESPDNKILIKRLAKIAPGKIRWTLPIICAHQKVATGSDFYQPLSLPSLKIDVP</sequence>
<keyword evidence="4" id="KW-0547">Nucleotide-binding</keyword>
<dbReference type="InterPro" id="IPR012094">
    <property type="entry name" value="tRNA_Ile_lys_synt"/>
</dbReference>
<dbReference type="Pfam" id="PF01171">
    <property type="entry name" value="ATP_bind_3"/>
    <property type="match status" value="1"/>
</dbReference>
<dbReference type="HAMAP" id="MF_01161">
    <property type="entry name" value="tRNA_Ile_lys_synt"/>
    <property type="match status" value="1"/>
</dbReference>
<proteinExistence type="inferred from homology"/>
<dbReference type="InterPro" id="IPR012795">
    <property type="entry name" value="tRNA_Ile_lys_synt_N"/>
</dbReference>
<dbReference type="GO" id="GO:0008033">
    <property type="term" value="P:tRNA processing"/>
    <property type="evidence" value="ECO:0007669"/>
    <property type="project" value="UniProtKB-KW"/>
</dbReference>
<dbReference type="STRING" id="225359.A0A2S4PZP3"/>
<evidence type="ECO:0000256" key="4">
    <source>
        <dbReference type="ARBA" id="ARBA00022741"/>
    </source>
</evidence>
<keyword evidence="5" id="KW-0067">ATP-binding</keyword>
<dbReference type="EMBL" id="PEDP01000117">
    <property type="protein sequence ID" value="POS87501.1"/>
    <property type="molecule type" value="Genomic_DNA"/>
</dbReference>
<comment type="catalytic activity">
    <reaction evidence="6">
        <text>cytidine(34) in tRNA(Ile2) + L-lysine + ATP = lysidine(34) in tRNA(Ile2) + AMP + diphosphate + H(+)</text>
        <dbReference type="Rhea" id="RHEA:43744"/>
        <dbReference type="Rhea" id="RHEA-COMP:10625"/>
        <dbReference type="Rhea" id="RHEA-COMP:10670"/>
        <dbReference type="ChEBI" id="CHEBI:15378"/>
        <dbReference type="ChEBI" id="CHEBI:30616"/>
        <dbReference type="ChEBI" id="CHEBI:32551"/>
        <dbReference type="ChEBI" id="CHEBI:33019"/>
        <dbReference type="ChEBI" id="CHEBI:82748"/>
        <dbReference type="ChEBI" id="CHEBI:83665"/>
        <dbReference type="ChEBI" id="CHEBI:456215"/>
        <dbReference type="EC" id="6.3.4.19"/>
    </reaction>
</comment>
<organism evidence="8 9">
    <name type="scientific">Erysiphe pulchra</name>
    <dbReference type="NCBI Taxonomy" id="225359"/>
    <lineage>
        <taxon>Eukaryota</taxon>
        <taxon>Fungi</taxon>
        <taxon>Dikarya</taxon>
        <taxon>Ascomycota</taxon>
        <taxon>Pezizomycotina</taxon>
        <taxon>Leotiomycetes</taxon>
        <taxon>Erysiphales</taxon>
        <taxon>Erysiphaceae</taxon>
        <taxon>Erysiphe</taxon>
    </lineage>
</organism>
<evidence type="ECO:0000256" key="3">
    <source>
        <dbReference type="ARBA" id="ARBA00022694"/>
    </source>
</evidence>
<evidence type="ECO:0000256" key="5">
    <source>
        <dbReference type="ARBA" id="ARBA00022840"/>
    </source>
</evidence>
<dbReference type="Proteomes" id="UP000237438">
    <property type="component" value="Unassembled WGS sequence"/>
</dbReference>
<evidence type="ECO:0000313" key="9">
    <source>
        <dbReference type="Proteomes" id="UP000237438"/>
    </source>
</evidence>
<dbReference type="Gene3D" id="3.40.50.620">
    <property type="entry name" value="HUPs"/>
    <property type="match status" value="1"/>
</dbReference>
<accession>A0A2S4PZP3</accession>
<keyword evidence="2" id="KW-0436">Ligase</keyword>
<dbReference type="OrthoDB" id="434144at2759"/>
<dbReference type="EC" id="6.3.4.19" evidence="1"/>
<evidence type="ECO:0000256" key="1">
    <source>
        <dbReference type="ARBA" id="ARBA00013267"/>
    </source>
</evidence>
<evidence type="ECO:0000313" key="8">
    <source>
        <dbReference type="EMBL" id="POS87501.1"/>
    </source>
</evidence>
<feature type="domain" description="tRNA(Ile)-lysidine/2-thiocytidine synthase N-terminal" evidence="7">
    <location>
        <begin position="68"/>
        <end position="322"/>
    </location>
</feature>
<name>A0A2S4PZP3_9PEZI</name>